<evidence type="ECO:0000259" key="1">
    <source>
        <dbReference type="Pfam" id="PF07523"/>
    </source>
</evidence>
<evidence type="ECO:0000313" key="3">
    <source>
        <dbReference type="Proteomes" id="UP001447979"/>
    </source>
</evidence>
<sequence>LTAETEALTVKAKVFDPAHVEKMVVKEQPTKLIYTEGEKLALAGLEVTLTDNHGLTKDVEFKDFAANGITAAPANDTALTVAANNGKTVKLTKASLTAETEALTVNAKVFDPAHVEKMVVKTQPKLSYTEGDKLDLTKLVVTLTDKQGLTKDVEFKDFAANGITAAPANDTALTVDDHNAKTVKLTKASLTAETEALTVNAKVFDPAHVEKMVVKTQPTKLSYTEG</sequence>
<dbReference type="Pfam" id="PF07523">
    <property type="entry name" value="Big_3"/>
    <property type="match status" value="2"/>
</dbReference>
<feature type="non-terminal residue" evidence="2">
    <location>
        <position position="1"/>
    </location>
</feature>
<dbReference type="Proteomes" id="UP001447979">
    <property type="component" value="Unassembled WGS sequence"/>
</dbReference>
<organism evidence="2 3">
    <name type="scientific">Peptoniphilus hominis</name>
    <name type="common">ex Hitch et al. 2025</name>
    <dbReference type="NCBI Taxonomy" id="3133174"/>
    <lineage>
        <taxon>Bacteria</taxon>
        <taxon>Bacillati</taxon>
        <taxon>Bacillota</taxon>
        <taxon>Tissierellia</taxon>
        <taxon>Tissierellales</taxon>
        <taxon>Peptoniphilaceae</taxon>
        <taxon>Peptoniphilus</taxon>
    </lineage>
</organism>
<evidence type="ECO:0000313" key="2">
    <source>
        <dbReference type="EMBL" id="MEQ2401885.1"/>
    </source>
</evidence>
<reference evidence="2 3" key="1">
    <citation type="submission" date="2024-03" db="EMBL/GenBank/DDBJ databases">
        <title>Human intestinal bacterial collection.</title>
        <authorList>
            <person name="Pauvert C."/>
            <person name="Hitch T.C.A."/>
            <person name="Clavel T."/>
        </authorList>
    </citation>
    <scope>NUCLEOTIDE SEQUENCE [LARGE SCALE GENOMIC DNA]</scope>
    <source>
        <strain evidence="2 3">CLA-SR-H025</strain>
    </source>
</reference>
<gene>
    <name evidence="2" type="ORF">WMO19_09860</name>
</gene>
<protein>
    <submittedName>
        <fullName evidence="2">Bacterial Ig-like domain-containing protein</fullName>
    </submittedName>
</protein>
<proteinExistence type="predicted"/>
<keyword evidence="3" id="KW-1185">Reference proteome</keyword>
<feature type="non-terminal residue" evidence="2">
    <location>
        <position position="226"/>
    </location>
</feature>
<comment type="caution">
    <text evidence="2">The sequence shown here is derived from an EMBL/GenBank/DDBJ whole genome shotgun (WGS) entry which is preliminary data.</text>
</comment>
<feature type="domain" description="Ig-like" evidence="1">
    <location>
        <begin position="123"/>
        <end position="179"/>
    </location>
</feature>
<dbReference type="EMBL" id="JBBMFO010000078">
    <property type="protein sequence ID" value="MEQ2401885.1"/>
    <property type="molecule type" value="Genomic_DNA"/>
</dbReference>
<accession>A0ABV1CGD2</accession>
<feature type="domain" description="Ig-like" evidence="1">
    <location>
        <begin position="28"/>
        <end position="89"/>
    </location>
</feature>
<dbReference type="InterPro" id="IPR022038">
    <property type="entry name" value="Ig-like_bact"/>
</dbReference>
<name>A0ABV1CGD2_9FIRM</name>
<dbReference type="Gene3D" id="2.60.40.3630">
    <property type="match status" value="2"/>
</dbReference>
<dbReference type="RefSeq" id="WP_349171691.1">
    <property type="nucleotide sequence ID" value="NZ_JBBMFO010000078.1"/>
</dbReference>